<dbReference type="STRING" id="35622.SAMN04489764_0215"/>
<dbReference type="PANTHER" id="PTHR43792">
    <property type="entry name" value="GNAT FAMILY, PUTATIVE (AFU_ORTHOLOGUE AFUA_3G00765)-RELATED-RELATED"/>
    <property type="match status" value="1"/>
</dbReference>
<dbReference type="InterPro" id="IPR051531">
    <property type="entry name" value="N-acetyltransferase"/>
</dbReference>
<dbReference type="InterPro" id="IPR016181">
    <property type="entry name" value="Acyl_CoA_acyltransferase"/>
</dbReference>
<dbReference type="GO" id="GO:0016747">
    <property type="term" value="F:acyltransferase activity, transferring groups other than amino-acyl groups"/>
    <property type="evidence" value="ECO:0007669"/>
    <property type="project" value="InterPro"/>
</dbReference>
<organism evidence="2 3">
    <name type="scientific">Thermostaphylospora chromogena</name>
    <dbReference type="NCBI Taxonomy" id="35622"/>
    <lineage>
        <taxon>Bacteria</taxon>
        <taxon>Bacillati</taxon>
        <taxon>Actinomycetota</taxon>
        <taxon>Actinomycetes</taxon>
        <taxon>Streptosporangiales</taxon>
        <taxon>Thermomonosporaceae</taxon>
        <taxon>Thermostaphylospora</taxon>
    </lineage>
</organism>
<proteinExistence type="predicted"/>
<dbReference type="PROSITE" id="PS51186">
    <property type="entry name" value="GNAT"/>
    <property type="match status" value="1"/>
</dbReference>
<evidence type="ECO:0000313" key="2">
    <source>
        <dbReference type="EMBL" id="SDQ32435.1"/>
    </source>
</evidence>
<keyword evidence="3" id="KW-1185">Reference proteome</keyword>
<feature type="domain" description="N-acetyltransferase" evidence="1">
    <location>
        <begin position="10"/>
        <end position="179"/>
    </location>
</feature>
<gene>
    <name evidence="2" type="ORF">SAMN04489764_0215</name>
</gene>
<dbReference type="SUPFAM" id="SSF55729">
    <property type="entry name" value="Acyl-CoA N-acyltransferases (Nat)"/>
    <property type="match status" value="1"/>
</dbReference>
<protein>
    <submittedName>
        <fullName evidence="2">Protein N-acetyltransferase, RimJ/RimL family</fullName>
    </submittedName>
</protein>
<dbReference type="InterPro" id="IPR000182">
    <property type="entry name" value="GNAT_dom"/>
</dbReference>
<dbReference type="Pfam" id="PF13302">
    <property type="entry name" value="Acetyltransf_3"/>
    <property type="match status" value="1"/>
</dbReference>
<name>A0A1H0ZYB6_9ACTN</name>
<dbReference type="EMBL" id="FNKK01000002">
    <property type="protein sequence ID" value="SDQ32435.1"/>
    <property type="molecule type" value="Genomic_DNA"/>
</dbReference>
<evidence type="ECO:0000259" key="1">
    <source>
        <dbReference type="PROSITE" id="PS51186"/>
    </source>
</evidence>
<dbReference type="Proteomes" id="UP000217103">
    <property type="component" value="Unassembled WGS sequence"/>
</dbReference>
<evidence type="ECO:0000313" key="3">
    <source>
        <dbReference type="Proteomes" id="UP000217103"/>
    </source>
</evidence>
<sequence length="179" mass="20755">MLTRVETERLIMRRWREEDREPFAAMNADPEVMEHFPAPLTREQSDAMIDRIERAFDEQGYGLWALEEKATGRFIGFTGLVWQRFEAPFTPALEVGWRLARHAWGRGYATEAGRRAIEEGFARTEVDEIVSITAVGNVRSRAVMERLGLTRDPADDFDHPLIPEGHPLRPHVLYRIRRP</sequence>
<dbReference type="Gene3D" id="3.40.630.30">
    <property type="match status" value="1"/>
</dbReference>
<accession>A0A1H0ZYB6</accession>
<dbReference type="AlphaFoldDB" id="A0A1H0ZYB6"/>
<keyword evidence="2" id="KW-0808">Transferase</keyword>
<reference evidence="2 3" key="1">
    <citation type="submission" date="2016-10" db="EMBL/GenBank/DDBJ databases">
        <authorList>
            <person name="de Groot N.N."/>
        </authorList>
    </citation>
    <scope>NUCLEOTIDE SEQUENCE [LARGE SCALE GENOMIC DNA]</scope>
    <source>
        <strain evidence="2 3">DSM 43794</strain>
    </source>
</reference>
<dbReference type="PANTHER" id="PTHR43792:SF1">
    <property type="entry name" value="N-ACETYLTRANSFERASE DOMAIN-CONTAINING PROTEIN"/>
    <property type="match status" value="1"/>
</dbReference>